<evidence type="ECO:0000313" key="1">
    <source>
        <dbReference type="Ensembl" id="ENSPMGP00000028729.1"/>
    </source>
</evidence>
<reference evidence="1" key="2">
    <citation type="submission" date="2025-09" db="UniProtKB">
        <authorList>
            <consortium name="Ensembl"/>
        </authorList>
    </citation>
    <scope>IDENTIFICATION</scope>
</reference>
<name>A0A3B4BGL6_9GOBI</name>
<reference evidence="1" key="1">
    <citation type="submission" date="2025-08" db="UniProtKB">
        <authorList>
            <consortium name="Ensembl"/>
        </authorList>
    </citation>
    <scope>IDENTIFICATION</scope>
</reference>
<sequence length="53" mass="5992">MADDFDVEAMLEAPYRKVGFCVRLGSRWHRAHTVQEPQGVKISGLTPTTQDVF</sequence>
<dbReference type="AlphaFoldDB" id="A0A3B4BGL6"/>
<proteinExistence type="predicted"/>
<organism evidence="1 2">
    <name type="scientific">Periophthalmus magnuspinnatus</name>
    <dbReference type="NCBI Taxonomy" id="409849"/>
    <lineage>
        <taxon>Eukaryota</taxon>
        <taxon>Metazoa</taxon>
        <taxon>Chordata</taxon>
        <taxon>Craniata</taxon>
        <taxon>Vertebrata</taxon>
        <taxon>Euteleostomi</taxon>
        <taxon>Actinopterygii</taxon>
        <taxon>Neopterygii</taxon>
        <taxon>Teleostei</taxon>
        <taxon>Neoteleostei</taxon>
        <taxon>Acanthomorphata</taxon>
        <taxon>Gobiaria</taxon>
        <taxon>Gobiiformes</taxon>
        <taxon>Gobioidei</taxon>
        <taxon>Gobiidae</taxon>
        <taxon>Oxudercinae</taxon>
        <taxon>Periophthalmus</taxon>
    </lineage>
</organism>
<dbReference type="Ensembl" id="ENSPMGT00000030585.1">
    <property type="protein sequence ID" value="ENSPMGP00000028729.1"/>
    <property type="gene ID" value="ENSPMGG00000023125.1"/>
</dbReference>
<evidence type="ECO:0000313" key="2">
    <source>
        <dbReference type="Proteomes" id="UP000261520"/>
    </source>
</evidence>
<accession>A0A3B4BGL6</accession>
<keyword evidence="2" id="KW-1185">Reference proteome</keyword>
<dbReference type="Proteomes" id="UP000261520">
    <property type="component" value="Unplaced"/>
</dbReference>
<protein>
    <submittedName>
        <fullName evidence="1">Uncharacterized protein</fullName>
    </submittedName>
</protein>